<evidence type="ECO:0000313" key="1">
    <source>
        <dbReference type="EMBL" id="PIS09465.1"/>
    </source>
</evidence>
<gene>
    <name evidence="1" type="ORF">COT75_01545</name>
</gene>
<dbReference type="AlphaFoldDB" id="A0A2H0WA77"/>
<proteinExistence type="predicted"/>
<evidence type="ECO:0000313" key="2">
    <source>
        <dbReference type="Proteomes" id="UP000230093"/>
    </source>
</evidence>
<comment type="caution">
    <text evidence="1">The sequence shown here is derived from an EMBL/GenBank/DDBJ whole genome shotgun (WGS) entry which is preliminary data.</text>
</comment>
<sequence length="242" mass="28152">MEKGDLIIPKEKISRFTIKDIPAWPGMLDQLCYFNKNEDRSQILGSIPSNLLEAHARWEVVRHNPPLLSLPSGRGTGFEGYLVGNCWEGEEALEILEKLGENVLNNLVKLYQHDQDRLNRIVNCLFIKDKFSFKELFELNSIFGALLGRMRADLLRNDNFEGQRFRQETIKIVQGGIIDYRLEDNKPVEEIEIKMERKDNFSPLLLKNGEISKELTVIREIGKVGEPLVRTWLNRCLKHEYR</sequence>
<protein>
    <submittedName>
        <fullName evidence="1">Uncharacterized protein</fullName>
    </submittedName>
</protein>
<reference evidence="2" key="1">
    <citation type="submission" date="2017-09" db="EMBL/GenBank/DDBJ databases">
        <title>Depth-based differentiation of microbial function through sediment-hosted aquifers and enrichment of novel symbionts in the deep terrestrial subsurface.</title>
        <authorList>
            <person name="Probst A.J."/>
            <person name="Ladd B."/>
            <person name="Jarett J.K."/>
            <person name="Geller-Mcgrath D.E."/>
            <person name="Sieber C.M.K."/>
            <person name="Emerson J.B."/>
            <person name="Anantharaman K."/>
            <person name="Thomas B.C."/>
            <person name="Malmstrom R."/>
            <person name="Stieglmeier M."/>
            <person name="Klingl A."/>
            <person name="Woyke T."/>
            <person name="Ryan C.M."/>
            <person name="Banfield J.F."/>
        </authorList>
    </citation>
    <scope>NUCLEOTIDE SEQUENCE [LARGE SCALE GENOMIC DNA]</scope>
</reference>
<organism evidence="1 2">
    <name type="scientific">Candidatus Beckwithbacteria bacterium CG10_big_fil_rev_8_21_14_0_10_34_10</name>
    <dbReference type="NCBI Taxonomy" id="1974495"/>
    <lineage>
        <taxon>Bacteria</taxon>
        <taxon>Candidatus Beckwithiibacteriota</taxon>
    </lineage>
</organism>
<dbReference type="EMBL" id="PEZT01000009">
    <property type="protein sequence ID" value="PIS09465.1"/>
    <property type="molecule type" value="Genomic_DNA"/>
</dbReference>
<dbReference type="Proteomes" id="UP000230093">
    <property type="component" value="Unassembled WGS sequence"/>
</dbReference>
<name>A0A2H0WA77_9BACT</name>
<accession>A0A2H0WA77</accession>